<evidence type="ECO:0000256" key="7">
    <source>
        <dbReference type="ARBA" id="ARBA00022949"/>
    </source>
</evidence>
<dbReference type="PROSITE" id="PS51013">
    <property type="entry name" value="PANNEXIN"/>
    <property type="match status" value="1"/>
</dbReference>
<protein>
    <recommendedName>
        <fullName evidence="12">Innexin</fullName>
    </recommendedName>
</protein>
<evidence type="ECO:0000256" key="3">
    <source>
        <dbReference type="ARBA" id="ARBA00022448"/>
    </source>
</evidence>
<evidence type="ECO:0000256" key="8">
    <source>
        <dbReference type="ARBA" id="ARBA00022989"/>
    </source>
</evidence>
<sequence>MFFLDKLFDGKFWSLGQDVLNYTESNSTDPVTQLFPRSGQCLYYLYGASGVMQLYSSICVLSLNVLYAKIFVFLWFWFVMLLIVTSAWIIFRLATITVPWIRRFLLYIRCGCHVQKYTIYRIVACSNVGDWFFLNMVGQNVDTVLFSDVLKDLANKLGEEKASDLEFKMSRFSNINE</sequence>
<dbReference type="PANTHER" id="PTHR11893:SF36">
    <property type="entry name" value="INNEXIN-5"/>
    <property type="match status" value="1"/>
</dbReference>
<comment type="caution">
    <text evidence="12">Lacks conserved residue(s) required for the propagation of feature annotation.</text>
</comment>
<feature type="transmembrane region" description="Helical" evidence="12">
    <location>
        <begin position="73"/>
        <end position="94"/>
    </location>
</feature>
<keyword evidence="7" id="KW-0965">Cell junction</keyword>
<evidence type="ECO:0000256" key="12">
    <source>
        <dbReference type="RuleBase" id="RU010713"/>
    </source>
</evidence>
<dbReference type="Proteomes" id="UP001148838">
    <property type="component" value="Unassembled WGS sequence"/>
</dbReference>
<accession>A0ABQ8S1Z1</accession>
<organism evidence="13 14">
    <name type="scientific">Periplaneta americana</name>
    <name type="common">American cockroach</name>
    <name type="synonym">Blatta americana</name>
    <dbReference type="NCBI Taxonomy" id="6978"/>
    <lineage>
        <taxon>Eukaryota</taxon>
        <taxon>Metazoa</taxon>
        <taxon>Ecdysozoa</taxon>
        <taxon>Arthropoda</taxon>
        <taxon>Hexapoda</taxon>
        <taxon>Insecta</taxon>
        <taxon>Pterygota</taxon>
        <taxon>Neoptera</taxon>
        <taxon>Polyneoptera</taxon>
        <taxon>Dictyoptera</taxon>
        <taxon>Blattodea</taxon>
        <taxon>Blattoidea</taxon>
        <taxon>Blattidae</taxon>
        <taxon>Blattinae</taxon>
        <taxon>Periplaneta</taxon>
    </lineage>
</organism>
<name>A0ABQ8S1Z1_PERAM</name>
<keyword evidence="11 12" id="KW-0407">Ion channel</keyword>
<evidence type="ECO:0000313" key="14">
    <source>
        <dbReference type="Proteomes" id="UP001148838"/>
    </source>
</evidence>
<proteinExistence type="inferred from homology"/>
<evidence type="ECO:0000313" key="13">
    <source>
        <dbReference type="EMBL" id="KAJ4427821.1"/>
    </source>
</evidence>
<reference evidence="13 14" key="1">
    <citation type="journal article" date="2022" name="Allergy">
        <title>Genome assembly and annotation of Periplaneta americana reveal a comprehensive cockroach allergen profile.</title>
        <authorList>
            <person name="Wang L."/>
            <person name="Xiong Q."/>
            <person name="Saelim N."/>
            <person name="Wang L."/>
            <person name="Nong W."/>
            <person name="Wan A.T."/>
            <person name="Shi M."/>
            <person name="Liu X."/>
            <person name="Cao Q."/>
            <person name="Hui J.H.L."/>
            <person name="Sookrung N."/>
            <person name="Leung T.F."/>
            <person name="Tungtrongchitr A."/>
            <person name="Tsui S.K.W."/>
        </authorList>
    </citation>
    <scope>NUCLEOTIDE SEQUENCE [LARGE SCALE GENOMIC DNA]</scope>
    <source>
        <strain evidence="13">PWHHKU_190912</strain>
    </source>
</reference>
<dbReference type="InterPro" id="IPR000990">
    <property type="entry name" value="Innexin"/>
</dbReference>
<evidence type="ECO:0000256" key="11">
    <source>
        <dbReference type="ARBA" id="ARBA00023303"/>
    </source>
</evidence>
<evidence type="ECO:0000256" key="2">
    <source>
        <dbReference type="ARBA" id="ARBA00004651"/>
    </source>
</evidence>
<dbReference type="Pfam" id="PF00876">
    <property type="entry name" value="Innexin"/>
    <property type="match status" value="1"/>
</dbReference>
<keyword evidence="10 12" id="KW-0472">Membrane</keyword>
<comment type="function">
    <text evidence="12">Structural component of the gap junctions.</text>
</comment>
<keyword evidence="3 12" id="KW-0813">Transport</keyword>
<keyword evidence="8 12" id="KW-1133">Transmembrane helix</keyword>
<evidence type="ECO:0000256" key="10">
    <source>
        <dbReference type="ARBA" id="ARBA00023136"/>
    </source>
</evidence>
<keyword evidence="9 12" id="KW-0406">Ion transport</keyword>
<keyword evidence="14" id="KW-1185">Reference proteome</keyword>
<evidence type="ECO:0000256" key="6">
    <source>
        <dbReference type="ARBA" id="ARBA00022868"/>
    </source>
</evidence>
<feature type="transmembrane region" description="Helical" evidence="12">
    <location>
        <begin position="43"/>
        <end position="67"/>
    </location>
</feature>
<evidence type="ECO:0000256" key="9">
    <source>
        <dbReference type="ARBA" id="ARBA00023065"/>
    </source>
</evidence>
<evidence type="ECO:0000256" key="1">
    <source>
        <dbReference type="ARBA" id="ARBA00004610"/>
    </source>
</evidence>
<comment type="subcellular location">
    <subcellularLocation>
        <location evidence="1">Cell junction</location>
        <location evidence="1">Gap junction</location>
    </subcellularLocation>
    <subcellularLocation>
        <location evidence="2 12">Cell membrane</location>
        <topology evidence="2 12">Multi-pass membrane protein</topology>
    </subcellularLocation>
</comment>
<keyword evidence="5 12" id="KW-0812">Transmembrane</keyword>
<keyword evidence="6" id="KW-0303">Gap junction</keyword>
<gene>
    <name evidence="12" type="primary">inx</name>
    <name evidence="13" type="ORF">ANN_25549</name>
</gene>
<evidence type="ECO:0000256" key="4">
    <source>
        <dbReference type="ARBA" id="ARBA00022475"/>
    </source>
</evidence>
<evidence type="ECO:0000256" key="5">
    <source>
        <dbReference type="ARBA" id="ARBA00022692"/>
    </source>
</evidence>
<comment type="caution">
    <text evidence="13">The sequence shown here is derived from an EMBL/GenBank/DDBJ whole genome shotgun (WGS) entry which is preliminary data.</text>
</comment>
<dbReference type="EMBL" id="JAJSOF020000038">
    <property type="protein sequence ID" value="KAJ4427821.1"/>
    <property type="molecule type" value="Genomic_DNA"/>
</dbReference>
<keyword evidence="4" id="KW-1003">Cell membrane</keyword>
<dbReference type="PANTHER" id="PTHR11893">
    <property type="entry name" value="INNEXIN"/>
    <property type="match status" value="1"/>
</dbReference>
<comment type="similarity">
    <text evidence="12">Belongs to the pannexin family.</text>
</comment>